<comment type="similarity">
    <text evidence="5 6">Belongs to the URM1 family.</text>
</comment>
<keyword evidence="3 5" id="KW-0819">tRNA processing</keyword>
<dbReference type="InterPro" id="IPR016155">
    <property type="entry name" value="Mopterin_synth/thiamin_S_b"/>
</dbReference>
<dbReference type="EMBL" id="JARVKM010000251">
    <property type="protein sequence ID" value="KAK9769140.1"/>
    <property type="molecule type" value="Genomic_DNA"/>
</dbReference>
<evidence type="ECO:0000256" key="1">
    <source>
        <dbReference type="ARBA" id="ARBA00022490"/>
    </source>
</evidence>
<evidence type="ECO:0000256" key="3">
    <source>
        <dbReference type="ARBA" id="ARBA00022694"/>
    </source>
</evidence>
<comment type="pathway">
    <text evidence="5 6">tRNA modification; 5-methoxycarbonylmethyl-2-thiouridine-tRNA biosynthesis.</text>
</comment>
<keyword evidence="9" id="KW-1185">Reference proteome</keyword>
<gene>
    <name evidence="5" type="primary">URM1</name>
    <name evidence="8" type="ORF">SCAR479_02384</name>
</gene>
<protein>
    <recommendedName>
        <fullName evidence="5 6">Ubiquitin-related modifier 1</fullName>
    </recommendedName>
</protein>
<evidence type="ECO:0000313" key="8">
    <source>
        <dbReference type="EMBL" id="KAK9769140.1"/>
    </source>
</evidence>
<evidence type="ECO:0000313" key="9">
    <source>
        <dbReference type="Proteomes" id="UP001465668"/>
    </source>
</evidence>
<dbReference type="SUPFAM" id="SSF54285">
    <property type="entry name" value="MoaD/ThiS"/>
    <property type="match status" value="1"/>
</dbReference>
<feature type="modified residue" description="1-thioglycine" evidence="5">
    <location>
        <position position="153"/>
    </location>
</feature>
<keyword evidence="1 5" id="KW-0963">Cytoplasm</keyword>
<proteinExistence type="inferred from homology"/>
<dbReference type="InterPro" id="IPR012675">
    <property type="entry name" value="Beta-grasp_dom_sf"/>
</dbReference>
<name>A0ABR2X5V4_9PEZI</name>
<comment type="subcellular location">
    <subcellularLocation>
        <location evidence="5 6">Cytoplasm</location>
    </subcellularLocation>
</comment>
<feature type="cross-link" description="Glycyl lysine isopeptide (Gly-Lys) (interchain with K-? in acceptor proteins)" evidence="5">
    <location>
        <position position="153"/>
    </location>
</feature>
<dbReference type="Proteomes" id="UP001465668">
    <property type="component" value="Unassembled WGS sequence"/>
</dbReference>
<evidence type="ECO:0000256" key="4">
    <source>
        <dbReference type="ARBA" id="ARBA00022786"/>
    </source>
</evidence>
<feature type="region of interest" description="Disordered" evidence="7">
    <location>
        <begin position="1"/>
        <end position="37"/>
    </location>
</feature>
<comment type="function">
    <text evidence="5">Acts as a sulfur carrier required for 2-thiolation of mcm(5)S(2)U at tRNA wobble positions of cytosolic tRNA(Lys), tRNA(Glu) and tRNA(Gln). Serves as sulfur donor in tRNA 2-thiolation reaction by being thiocarboxylated (-COSH) at its C-terminus by the MOCS3 homolog UBA4. The sulfur is then transferred to tRNA to form 2-thiolation of mcm(5)S(2)U. Prior mcm(5) tRNA modification by the elongator complex is required for 2-thiolation. Also acts as a ubiquitin-like protein (UBL) that is covalently conjugated via an isopeptide bond to lysine residues of target proteins such as AHP1. The thiocarboxylated form serves as substrate for conjugation and oxidative stress specifically induces the formation of UBL-protein conjugates.</text>
</comment>
<evidence type="ECO:0000256" key="5">
    <source>
        <dbReference type="HAMAP-Rule" id="MF_03048"/>
    </source>
</evidence>
<evidence type="ECO:0000256" key="6">
    <source>
        <dbReference type="RuleBase" id="RU361182"/>
    </source>
</evidence>
<reference evidence="8 9" key="1">
    <citation type="submission" date="2024-02" db="EMBL/GenBank/DDBJ databases">
        <title>First draft genome assembly of two strains of Seiridium cardinale.</title>
        <authorList>
            <person name="Emiliani G."/>
            <person name="Scali E."/>
        </authorList>
    </citation>
    <scope>NUCLEOTIDE SEQUENCE [LARGE SCALE GENOMIC DNA]</scope>
    <source>
        <strain evidence="8 9">BM-138-000479</strain>
    </source>
</reference>
<dbReference type="InterPro" id="IPR015221">
    <property type="entry name" value="Urm1"/>
</dbReference>
<keyword evidence="4 5" id="KW-0833">Ubl conjugation pathway</keyword>
<evidence type="ECO:0000256" key="7">
    <source>
        <dbReference type="SAM" id="MobiDB-lite"/>
    </source>
</evidence>
<dbReference type="CDD" id="cd01764">
    <property type="entry name" value="Ubl_Urm1"/>
    <property type="match status" value="1"/>
</dbReference>
<keyword evidence="2 5" id="KW-1017">Isopeptide bond</keyword>
<accession>A0ABR2X5V4</accession>
<dbReference type="PANTHER" id="PTHR14986">
    <property type="entry name" value="RURM1 PROTEIN"/>
    <property type="match status" value="1"/>
</dbReference>
<evidence type="ECO:0000256" key="2">
    <source>
        <dbReference type="ARBA" id="ARBA00022499"/>
    </source>
</evidence>
<dbReference type="Pfam" id="PF09138">
    <property type="entry name" value="Urm1"/>
    <property type="match status" value="1"/>
</dbReference>
<comment type="PTM">
    <text evidence="5">C-terminal thiocarboxylation occurs in 2 steps, it is first acyl-adenylated (-COAMP) via the hesA/moeB/thiF part of UBA4, then thiocarboxylated (-COSH) via the rhodanese domain of UBA4.</text>
</comment>
<organism evidence="8 9">
    <name type="scientific">Seiridium cardinale</name>
    <dbReference type="NCBI Taxonomy" id="138064"/>
    <lineage>
        <taxon>Eukaryota</taxon>
        <taxon>Fungi</taxon>
        <taxon>Dikarya</taxon>
        <taxon>Ascomycota</taxon>
        <taxon>Pezizomycotina</taxon>
        <taxon>Sordariomycetes</taxon>
        <taxon>Xylariomycetidae</taxon>
        <taxon>Amphisphaeriales</taxon>
        <taxon>Sporocadaceae</taxon>
        <taxon>Seiridium</taxon>
    </lineage>
</organism>
<comment type="caution">
    <text evidence="8">The sequence shown here is derived from an EMBL/GenBank/DDBJ whole genome shotgun (WGS) entry which is preliminary data.</text>
</comment>
<dbReference type="HAMAP" id="MF_03048">
    <property type="entry name" value="Urm1"/>
    <property type="match status" value="1"/>
</dbReference>
<feature type="compositionally biased region" description="Polar residues" evidence="7">
    <location>
        <begin position="24"/>
        <end position="37"/>
    </location>
</feature>
<sequence length="153" mass="16757">MQPSPARPATKLSPPDSPARASVVDTTPVSRGKMSTESETAQNVVAVSELPRIPLVVEFTGGLEMLFEDKRRHSLSVPAIGKDGKPATIAFLIDYLCRNTMKDNRKELFVLDDHLRPGILVLINDADWELEGEEAYEIQSGDNILFVSTLHGG</sequence>
<dbReference type="Gene3D" id="3.10.20.30">
    <property type="match status" value="1"/>
</dbReference>